<dbReference type="InterPro" id="IPR001841">
    <property type="entry name" value="Znf_RING"/>
</dbReference>
<reference evidence="5 6" key="1">
    <citation type="journal article" date="2007" name="Nature">
        <title>Evolution of genes and genomes on the Drosophila phylogeny.</title>
        <authorList>
            <consortium name="Drosophila 12 Genomes Consortium"/>
            <person name="Clark A.G."/>
            <person name="Eisen M.B."/>
            <person name="Smith D.R."/>
            <person name="Bergman C.M."/>
            <person name="Oliver B."/>
            <person name="Markow T.A."/>
            <person name="Kaufman T.C."/>
            <person name="Kellis M."/>
            <person name="Gelbart W."/>
            <person name="Iyer V.N."/>
            <person name="Pollard D.A."/>
            <person name="Sackton T.B."/>
            <person name="Larracuente A.M."/>
            <person name="Singh N.D."/>
            <person name="Abad J.P."/>
            <person name="Abt D.N."/>
            <person name="Adryan B."/>
            <person name="Aguade M."/>
            <person name="Akashi H."/>
            <person name="Anderson W.W."/>
            <person name="Aquadro C.F."/>
            <person name="Ardell D.H."/>
            <person name="Arguello R."/>
            <person name="Artieri C.G."/>
            <person name="Barbash D.A."/>
            <person name="Barker D."/>
            <person name="Barsanti P."/>
            <person name="Batterham P."/>
            <person name="Batzoglou S."/>
            <person name="Begun D."/>
            <person name="Bhutkar A."/>
            <person name="Blanco E."/>
            <person name="Bosak S.A."/>
            <person name="Bradley R.K."/>
            <person name="Brand A.D."/>
            <person name="Brent M.R."/>
            <person name="Brooks A.N."/>
            <person name="Brown R.H."/>
            <person name="Butlin R.K."/>
            <person name="Caggese C."/>
            <person name="Calvi B.R."/>
            <person name="Bernardo de Carvalho A."/>
            <person name="Caspi A."/>
            <person name="Castrezana S."/>
            <person name="Celniker S.E."/>
            <person name="Chang J.L."/>
            <person name="Chapple C."/>
            <person name="Chatterji S."/>
            <person name="Chinwalla A."/>
            <person name="Civetta A."/>
            <person name="Clifton S.W."/>
            <person name="Comeron J.M."/>
            <person name="Costello J.C."/>
            <person name="Coyne J.A."/>
            <person name="Daub J."/>
            <person name="David R.G."/>
            <person name="Delcher A.L."/>
            <person name="Delehaunty K."/>
            <person name="Do C.B."/>
            <person name="Ebling H."/>
            <person name="Edwards K."/>
            <person name="Eickbush T."/>
            <person name="Evans J.D."/>
            <person name="Filipski A."/>
            <person name="Findeiss S."/>
            <person name="Freyhult E."/>
            <person name="Fulton L."/>
            <person name="Fulton R."/>
            <person name="Garcia A.C."/>
            <person name="Gardiner A."/>
            <person name="Garfield D.A."/>
            <person name="Garvin B.E."/>
            <person name="Gibson G."/>
            <person name="Gilbert D."/>
            <person name="Gnerre S."/>
            <person name="Godfrey J."/>
            <person name="Good R."/>
            <person name="Gotea V."/>
            <person name="Gravely B."/>
            <person name="Greenberg A.J."/>
            <person name="Griffiths-Jones S."/>
            <person name="Gross S."/>
            <person name="Guigo R."/>
            <person name="Gustafson E.A."/>
            <person name="Haerty W."/>
            <person name="Hahn M.W."/>
            <person name="Halligan D.L."/>
            <person name="Halpern A.L."/>
            <person name="Halter G.M."/>
            <person name="Han M.V."/>
            <person name="Heger A."/>
            <person name="Hillier L."/>
            <person name="Hinrichs A.S."/>
            <person name="Holmes I."/>
            <person name="Hoskins R.A."/>
            <person name="Hubisz M.J."/>
            <person name="Hultmark D."/>
            <person name="Huntley M.A."/>
            <person name="Jaffe D.B."/>
            <person name="Jagadeeshan S."/>
            <person name="Jeck W.R."/>
            <person name="Johnson J."/>
            <person name="Jones C.D."/>
            <person name="Jordan W.C."/>
            <person name="Karpen G.H."/>
            <person name="Kataoka E."/>
            <person name="Keightley P.D."/>
            <person name="Kheradpour P."/>
            <person name="Kirkness E.F."/>
            <person name="Koerich L.B."/>
            <person name="Kristiansen K."/>
            <person name="Kudrna D."/>
            <person name="Kulathinal R.J."/>
            <person name="Kumar S."/>
            <person name="Kwok R."/>
            <person name="Lander E."/>
            <person name="Langley C.H."/>
            <person name="Lapoint R."/>
            <person name="Lazzaro B.P."/>
            <person name="Lee S.J."/>
            <person name="Levesque L."/>
            <person name="Li R."/>
            <person name="Lin C.F."/>
            <person name="Lin M.F."/>
            <person name="Lindblad-Toh K."/>
            <person name="Llopart A."/>
            <person name="Long M."/>
            <person name="Low L."/>
            <person name="Lozovsky E."/>
            <person name="Lu J."/>
            <person name="Luo M."/>
            <person name="Machado C.A."/>
            <person name="Makalowski W."/>
            <person name="Marzo M."/>
            <person name="Matsuda M."/>
            <person name="Matzkin L."/>
            <person name="McAllister B."/>
            <person name="McBride C.S."/>
            <person name="McKernan B."/>
            <person name="McKernan K."/>
            <person name="Mendez-Lago M."/>
            <person name="Minx P."/>
            <person name="Mollenhauer M.U."/>
            <person name="Montooth K."/>
            <person name="Mount S.M."/>
            <person name="Mu X."/>
            <person name="Myers E."/>
            <person name="Negre B."/>
            <person name="Newfeld S."/>
            <person name="Nielsen R."/>
            <person name="Noor M.A."/>
            <person name="O'Grady P."/>
            <person name="Pachter L."/>
            <person name="Papaceit M."/>
            <person name="Parisi M.J."/>
            <person name="Parisi M."/>
            <person name="Parts L."/>
            <person name="Pedersen J.S."/>
            <person name="Pesole G."/>
            <person name="Phillippy A.M."/>
            <person name="Ponting C.P."/>
            <person name="Pop M."/>
            <person name="Porcelli D."/>
            <person name="Powell J.R."/>
            <person name="Prohaska S."/>
            <person name="Pruitt K."/>
            <person name="Puig M."/>
            <person name="Quesneville H."/>
            <person name="Ram K.R."/>
            <person name="Rand D."/>
            <person name="Rasmussen M.D."/>
            <person name="Reed L.K."/>
            <person name="Reenan R."/>
            <person name="Reily A."/>
            <person name="Remington K.A."/>
            <person name="Rieger T.T."/>
            <person name="Ritchie M.G."/>
            <person name="Robin C."/>
            <person name="Rogers Y.H."/>
            <person name="Rohde C."/>
            <person name="Rozas J."/>
            <person name="Rubenfield M.J."/>
            <person name="Ruiz A."/>
            <person name="Russo S."/>
            <person name="Salzberg S.L."/>
            <person name="Sanchez-Gracia A."/>
            <person name="Saranga D.J."/>
            <person name="Sato H."/>
            <person name="Schaeffer S.W."/>
            <person name="Schatz M.C."/>
            <person name="Schlenke T."/>
            <person name="Schwartz R."/>
            <person name="Segarra C."/>
            <person name="Singh R.S."/>
            <person name="Sirot L."/>
            <person name="Sirota M."/>
            <person name="Sisneros N.B."/>
            <person name="Smith C.D."/>
            <person name="Smith T.F."/>
            <person name="Spieth J."/>
            <person name="Stage D.E."/>
            <person name="Stark A."/>
            <person name="Stephan W."/>
            <person name="Strausberg R.L."/>
            <person name="Strempel S."/>
            <person name="Sturgill D."/>
            <person name="Sutton G."/>
            <person name="Sutton G.G."/>
            <person name="Tao W."/>
            <person name="Teichmann S."/>
            <person name="Tobari Y.N."/>
            <person name="Tomimura Y."/>
            <person name="Tsolas J.M."/>
            <person name="Valente V.L."/>
            <person name="Venter E."/>
            <person name="Venter J.C."/>
            <person name="Vicario S."/>
            <person name="Vieira F.G."/>
            <person name="Vilella A.J."/>
            <person name="Villasante A."/>
            <person name="Walenz B."/>
            <person name="Wang J."/>
            <person name="Wasserman M."/>
            <person name="Watts T."/>
            <person name="Wilson D."/>
            <person name="Wilson R.K."/>
            <person name="Wing R.A."/>
            <person name="Wolfner M.F."/>
            <person name="Wong A."/>
            <person name="Wong G.K."/>
            <person name="Wu C.I."/>
            <person name="Wu G."/>
            <person name="Yamamoto D."/>
            <person name="Yang H.P."/>
            <person name="Yang S.P."/>
            <person name="Yorke J.A."/>
            <person name="Yoshida K."/>
            <person name="Zdobnov E."/>
            <person name="Zhang P."/>
            <person name="Zhang Y."/>
            <person name="Zimin A.V."/>
            <person name="Baldwin J."/>
            <person name="Abdouelleil A."/>
            <person name="Abdulkadir J."/>
            <person name="Abebe A."/>
            <person name="Abera B."/>
            <person name="Abreu J."/>
            <person name="Acer S.C."/>
            <person name="Aftuck L."/>
            <person name="Alexander A."/>
            <person name="An P."/>
            <person name="Anderson E."/>
            <person name="Anderson S."/>
            <person name="Arachi H."/>
            <person name="Azer M."/>
            <person name="Bachantsang P."/>
            <person name="Barry A."/>
            <person name="Bayul T."/>
            <person name="Berlin A."/>
            <person name="Bessette D."/>
            <person name="Bloom T."/>
            <person name="Blye J."/>
            <person name="Boguslavskiy L."/>
            <person name="Bonnet C."/>
            <person name="Boukhgalter B."/>
            <person name="Bourzgui I."/>
            <person name="Brown A."/>
            <person name="Cahill P."/>
            <person name="Channer S."/>
            <person name="Cheshatsang Y."/>
            <person name="Chuda L."/>
            <person name="Citroen M."/>
            <person name="Collymore A."/>
            <person name="Cooke P."/>
            <person name="Costello M."/>
            <person name="D'Aco K."/>
            <person name="Daza R."/>
            <person name="De Haan G."/>
            <person name="DeGray S."/>
            <person name="DeMaso C."/>
            <person name="Dhargay N."/>
            <person name="Dooley K."/>
            <person name="Dooley E."/>
            <person name="Doricent M."/>
            <person name="Dorje P."/>
            <person name="Dorjee K."/>
            <person name="Dupes A."/>
            <person name="Elong R."/>
            <person name="Falk J."/>
            <person name="Farina A."/>
            <person name="Faro S."/>
            <person name="Ferguson D."/>
            <person name="Fisher S."/>
            <person name="Foley C.D."/>
            <person name="Franke A."/>
            <person name="Friedrich D."/>
            <person name="Gadbois L."/>
            <person name="Gearin G."/>
            <person name="Gearin C.R."/>
            <person name="Giannoukos G."/>
            <person name="Goode T."/>
            <person name="Graham J."/>
            <person name="Grandbois E."/>
            <person name="Grewal S."/>
            <person name="Gyaltsen K."/>
            <person name="Hafez N."/>
            <person name="Hagos B."/>
            <person name="Hall J."/>
            <person name="Henson C."/>
            <person name="Hollinger A."/>
            <person name="Honan T."/>
            <person name="Huard M.D."/>
            <person name="Hughes L."/>
            <person name="Hurhula B."/>
            <person name="Husby M.E."/>
            <person name="Kamat A."/>
            <person name="Kanga B."/>
            <person name="Kashin S."/>
            <person name="Khazanovich D."/>
            <person name="Kisner P."/>
            <person name="Lance K."/>
            <person name="Lara M."/>
            <person name="Lee W."/>
            <person name="Lennon N."/>
            <person name="Letendre F."/>
            <person name="LeVine R."/>
            <person name="Lipovsky A."/>
            <person name="Liu X."/>
            <person name="Liu J."/>
            <person name="Liu S."/>
            <person name="Lokyitsang T."/>
            <person name="Lokyitsang Y."/>
            <person name="Lubonja R."/>
            <person name="Lui A."/>
            <person name="MacDonald P."/>
            <person name="Magnisalis V."/>
            <person name="Maru K."/>
            <person name="Matthews C."/>
            <person name="McCusker W."/>
            <person name="McDonough S."/>
            <person name="Mehta T."/>
            <person name="Meldrim J."/>
            <person name="Meneus L."/>
            <person name="Mihai O."/>
            <person name="Mihalev A."/>
            <person name="Mihova T."/>
            <person name="Mittelman R."/>
            <person name="Mlenga V."/>
            <person name="Montmayeur A."/>
            <person name="Mulrain L."/>
            <person name="Navidi A."/>
            <person name="Naylor J."/>
            <person name="Negash T."/>
            <person name="Nguyen T."/>
            <person name="Nguyen N."/>
            <person name="Nicol R."/>
            <person name="Norbu C."/>
            <person name="Norbu N."/>
            <person name="Novod N."/>
            <person name="O'Neill B."/>
            <person name="Osman S."/>
            <person name="Markiewicz E."/>
            <person name="Oyono O.L."/>
            <person name="Patti C."/>
            <person name="Phunkhang P."/>
            <person name="Pierre F."/>
            <person name="Priest M."/>
            <person name="Raghuraman S."/>
            <person name="Rege F."/>
            <person name="Reyes R."/>
            <person name="Rise C."/>
            <person name="Rogov P."/>
            <person name="Ross K."/>
            <person name="Ryan E."/>
            <person name="Settipalli S."/>
            <person name="Shea T."/>
            <person name="Sherpa N."/>
            <person name="Shi L."/>
            <person name="Shih D."/>
            <person name="Sparrow T."/>
            <person name="Spaulding J."/>
            <person name="Stalker J."/>
            <person name="Stange-Thomann N."/>
            <person name="Stavropoulos S."/>
            <person name="Stone C."/>
            <person name="Strader C."/>
            <person name="Tesfaye S."/>
            <person name="Thomson T."/>
            <person name="Thoulutsang Y."/>
            <person name="Thoulutsang D."/>
            <person name="Topham K."/>
            <person name="Topping I."/>
            <person name="Tsamla T."/>
            <person name="Vassiliev H."/>
            <person name="Vo A."/>
            <person name="Wangchuk T."/>
            <person name="Wangdi T."/>
            <person name="Weiand M."/>
            <person name="Wilkinson J."/>
            <person name="Wilson A."/>
            <person name="Yadav S."/>
            <person name="Young G."/>
            <person name="Yu Q."/>
            <person name="Zembek L."/>
            <person name="Zhong D."/>
            <person name="Zimmer A."/>
            <person name="Zwirko Z."/>
            <person name="Jaffe D.B."/>
            <person name="Alvarez P."/>
            <person name="Brockman W."/>
            <person name="Butler J."/>
            <person name="Chin C."/>
            <person name="Gnerre S."/>
            <person name="Grabherr M."/>
            <person name="Kleber M."/>
            <person name="Mauceli E."/>
            <person name="MacCallum I."/>
        </authorList>
    </citation>
    <scope>NUCLEOTIDE SEQUENCE [LARGE SCALE GENOMIC DNA]</scope>
    <source>
        <strain evidence="6">Tucson 14024-0371.13</strain>
    </source>
</reference>
<evidence type="ECO:0000256" key="3">
    <source>
        <dbReference type="PROSITE-ProRule" id="PRU00175"/>
    </source>
</evidence>
<dbReference type="PROSITE" id="PS50089">
    <property type="entry name" value="ZF_RING_2"/>
    <property type="match status" value="1"/>
</dbReference>
<dbReference type="PANTHER" id="PTHR31649:SF10">
    <property type="entry name" value="IP19903P-RELATED"/>
    <property type="match status" value="1"/>
</dbReference>
<dbReference type="AlphaFoldDB" id="B3MBE2"/>
<sequence>MEDPNSKNNVVCKGCSTEPSPQLNILCGICKVFFRAGDVIFSTAACGHVFHKKCLTSWLSTSQSCPQCGSHCYRTRIHQIYLNFAERTDFDDEEIPNAPFEWVPMDLEFGAPADAHLPPDGAIQWGTDDDGHQTYVARVYIDDELLPASYVPEKKAAIASWGCHARRMTDEVEVLVLSDCDHKWVAGEGGSFPEDALQSGYADNGEVTYTGRGLHNGIQRLGKVHPSHKVLYMAHKDSEVNTSTYEVLVVTPREQADR</sequence>
<dbReference type="OMA" id="PWNCSAH"/>
<gene>
    <name evidence="5" type="primary">Dana\GF12141</name>
    <name evidence="5" type="synonym">dana_GLEANR_12152</name>
    <name evidence="5" type="ORF">GF12141</name>
</gene>
<dbReference type="HOGENOM" id="CLU_1035392_0_0_1"/>
<dbReference type="eggNOG" id="KOG0800">
    <property type="taxonomic scope" value="Eukaryota"/>
</dbReference>
<dbReference type="Proteomes" id="UP000007801">
    <property type="component" value="Unassembled WGS sequence"/>
</dbReference>
<dbReference type="GO" id="GO:0008270">
    <property type="term" value="F:zinc ion binding"/>
    <property type="evidence" value="ECO:0007669"/>
    <property type="project" value="UniProtKB-KW"/>
</dbReference>
<keyword evidence="1 3" id="KW-0479">Metal-binding</keyword>
<dbReference type="Gene3D" id="3.30.40.10">
    <property type="entry name" value="Zinc/RING finger domain, C3HC4 (zinc finger)"/>
    <property type="match status" value="1"/>
</dbReference>
<dbReference type="Pfam" id="PF13639">
    <property type="entry name" value="zf-RING_2"/>
    <property type="match status" value="1"/>
</dbReference>
<dbReference type="PhylomeDB" id="B3MBE2"/>
<evidence type="ECO:0000259" key="4">
    <source>
        <dbReference type="PROSITE" id="PS50089"/>
    </source>
</evidence>
<name>B3MBE2_DROAN</name>
<dbReference type="SMART" id="SM00184">
    <property type="entry name" value="RING"/>
    <property type="match status" value="1"/>
</dbReference>
<dbReference type="OrthoDB" id="1925699at2759"/>
<evidence type="ECO:0000256" key="1">
    <source>
        <dbReference type="ARBA" id="ARBA00022771"/>
    </source>
</evidence>
<dbReference type="STRING" id="7217.B3MBE2"/>
<organism evidence="5 6">
    <name type="scientific">Drosophila ananassae</name>
    <name type="common">Fruit fly</name>
    <dbReference type="NCBI Taxonomy" id="7217"/>
    <lineage>
        <taxon>Eukaryota</taxon>
        <taxon>Metazoa</taxon>
        <taxon>Ecdysozoa</taxon>
        <taxon>Arthropoda</taxon>
        <taxon>Hexapoda</taxon>
        <taxon>Insecta</taxon>
        <taxon>Pterygota</taxon>
        <taxon>Neoptera</taxon>
        <taxon>Endopterygota</taxon>
        <taxon>Diptera</taxon>
        <taxon>Brachycera</taxon>
        <taxon>Muscomorpha</taxon>
        <taxon>Ephydroidea</taxon>
        <taxon>Drosophilidae</taxon>
        <taxon>Drosophila</taxon>
        <taxon>Sophophora</taxon>
    </lineage>
</organism>
<evidence type="ECO:0000313" key="5">
    <source>
        <dbReference type="EMBL" id="EDV36067.1"/>
    </source>
</evidence>
<dbReference type="SMART" id="SM00696">
    <property type="entry name" value="DM9"/>
    <property type="match status" value="2"/>
</dbReference>
<dbReference type="Pfam" id="PF11901">
    <property type="entry name" value="DM9"/>
    <property type="match status" value="1"/>
</dbReference>
<dbReference type="EMBL" id="CH902619">
    <property type="protein sequence ID" value="EDV36067.1"/>
    <property type="molecule type" value="Genomic_DNA"/>
</dbReference>
<evidence type="ECO:0000256" key="2">
    <source>
        <dbReference type="ARBA" id="ARBA00022833"/>
    </source>
</evidence>
<dbReference type="GeneID" id="6494999"/>
<dbReference type="PANTHER" id="PTHR31649">
    <property type="entry name" value="AGAP009604-PA"/>
    <property type="match status" value="1"/>
</dbReference>
<evidence type="ECO:0000313" key="6">
    <source>
        <dbReference type="Proteomes" id="UP000007801"/>
    </source>
</evidence>
<dbReference type="InParanoid" id="B3MBE2"/>
<protein>
    <recommendedName>
        <fullName evidence="4">RING-type domain-containing protein</fullName>
    </recommendedName>
</protein>
<dbReference type="InterPro" id="IPR013083">
    <property type="entry name" value="Znf_RING/FYVE/PHD"/>
</dbReference>
<accession>B3MBE2</accession>
<dbReference type="SUPFAM" id="SSF57850">
    <property type="entry name" value="RING/U-box"/>
    <property type="match status" value="1"/>
</dbReference>
<dbReference type="SMR" id="B3MBE2"/>
<proteinExistence type="predicted"/>
<keyword evidence="1 3" id="KW-0863">Zinc-finger</keyword>
<keyword evidence="2" id="KW-0862">Zinc</keyword>
<keyword evidence="6" id="KW-1185">Reference proteome</keyword>
<dbReference type="KEGG" id="dan:6494999"/>
<dbReference type="InterPro" id="IPR006616">
    <property type="entry name" value="DM9_repeat"/>
</dbReference>
<feature type="domain" description="RING-type" evidence="4">
    <location>
        <begin position="27"/>
        <end position="68"/>
    </location>
</feature>